<evidence type="ECO:0000256" key="5">
    <source>
        <dbReference type="ARBA" id="ARBA00022692"/>
    </source>
</evidence>
<accession>A0ABT5KQQ7</accession>
<evidence type="ECO:0000259" key="12">
    <source>
        <dbReference type="Pfam" id="PF13609"/>
    </source>
</evidence>
<dbReference type="RefSeq" id="WP_273596342.1">
    <property type="nucleotide sequence ID" value="NZ_JAQQXS010000006.1"/>
</dbReference>
<evidence type="ECO:0000256" key="9">
    <source>
        <dbReference type="ARBA" id="ARBA00023136"/>
    </source>
</evidence>
<feature type="domain" description="Porin" evidence="12">
    <location>
        <begin position="14"/>
        <end position="321"/>
    </location>
</feature>
<protein>
    <submittedName>
        <fullName evidence="13">Porin</fullName>
    </submittedName>
</protein>
<keyword evidence="4" id="KW-1134">Transmembrane beta strand</keyword>
<evidence type="ECO:0000313" key="14">
    <source>
        <dbReference type="Proteomes" id="UP001219862"/>
    </source>
</evidence>
<evidence type="ECO:0000256" key="1">
    <source>
        <dbReference type="ARBA" id="ARBA00004571"/>
    </source>
</evidence>
<keyword evidence="9" id="KW-0472">Membrane</keyword>
<dbReference type="EMBL" id="JAQQXS010000006">
    <property type="protein sequence ID" value="MDC8785235.1"/>
    <property type="molecule type" value="Genomic_DNA"/>
</dbReference>
<dbReference type="PANTHER" id="PTHR34501">
    <property type="entry name" value="PROTEIN YDDL-RELATED"/>
    <property type="match status" value="1"/>
</dbReference>
<dbReference type="Pfam" id="PF13609">
    <property type="entry name" value="Porin_4"/>
    <property type="match status" value="1"/>
</dbReference>
<keyword evidence="8" id="KW-0626">Porin</keyword>
<evidence type="ECO:0000256" key="8">
    <source>
        <dbReference type="ARBA" id="ARBA00023114"/>
    </source>
</evidence>
<evidence type="ECO:0000256" key="6">
    <source>
        <dbReference type="ARBA" id="ARBA00022729"/>
    </source>
</evidence>
<dbReference type="SUPFAM" id="SSF56935">
    <property type="entry name" value="Porins"/>
    <property type="match status" value="1"/>
</dbReference>
<evidence type="ECO:0000256" key="2">
    <source>
        <dbReference type="ARBA" id="ARBA00011233"/>
    </source>
</evidence>
<keyword evidence="7" id="KW-0406">Ion transport</keyword>
<keyword evidence="3" id="KW-0813">Transport</keyword>
<sequence>MRDNQSYRTPLALAATLLMAGAPAMAQVTISGYVDAALEHISSGGKTLNRLSSGGLTTSRLEFTAKEDLGNGLSAKIRHEMILNADTGVMGTNSRETYVQLAHKDWGDINLGRLNLSSYNLYGYADPTYGSSYSPVNNMMVFYAPWRESNAVSFNSANFSGFQFRATVTAGQEDSLNTKNGRVVSVGASYMNGPLYLSLATDTQDKTNIFDKTKTKNESSHDTYLSAVYRIGDVELTGILHDYRGYYAYAPYVAFDTHGTSVQLGTRIKLNQSWRLFASVVRRDDATGALADSTGVALGTTYNFSPRTTVYATYGTVRNGATGSAGAQYPIDWGLSPKAGENPEGYMFGLRHAF</sequence>
<comment type="subcellular location">
    <subcellularLocation>
        <location evidence="1">Cell outer membrane</location>
        <topology evidence="1">Multi-pass membrane protein</topology>
    </subcellularLocation>
</comment>
<keyword evidence="10" id="KW-0998">Cell outer membrane</keyword>
<dbReference type="InterPro" id="IPR050298">
    <property type="entry name" value="Gram-neg_bact_OMP"/>
</dbReference>
<evidence type="ECO:0000256" key="11">
    <source>
        <dbReference type="SAM" id="SignalP"/>
    </source>
</evidence>
<keyword evidence="14" id="KW-1185">Reference proteome</keyword>
<organism evidence="13 14">
    <name type="scientific">Roseateles koreensis</name>
    <dbReference type="NCBI Taxonomy" id="2987526"/>
    <lineage>
        <taxon>Bacteria</taxon>
        <taxon>Pseudomonadati</taxon>
        <taxon>Pseudomonadota</taxon>
        <taxon>Betaproteobacteria</taxon>
        <taxon>Burkholderiales</taxon>
        <taxon>Sphaerotilaceae</taxon>
        <taxon>Roseateles</taxon>
    </lineage>
</organism>
<dbReference type="Gene3D" id="2.40.160.10">
    <property type="entry name" value="Porin"/>
    <property type="match status" value="1"/>
</dbReference>
<dbReference type="InterPro" id="IPR033900">
    <property type="entry name" value="Gram_neg_porin_domain"/>
</dbReference>
<evidence type="ECO:0000256" key="4">
    <source>
        <dbReference type="ARBA" id="ARBA00022452"/>
    </source>
</evidence>
<dbReference type="InterPro" id="IPR023614">
    <property type="entry name" value="Porin_dom_sf"/>
</dbReference>
<gene>
    <name evidence="13" type="ORF">PRZ01_08535</name>
</gene>
<feature type="chain" id="PRO_5046782771" evidence="11">
    <location>
        <begin position="27"/>
        <end position="354"/>
    </location>
</feature>
<evidence type="ECO:0000256" key="3">
    <source>
        <dbReference type="ARBA" id="ARBA00022448"/>
    </source>
</evidence>
<evidence type="ECO:0000313" key="13">
    <source>
        <dbReference type="EMBL" id="MDC8785235.1"/>
    </source>
</evidence>
<reference evidence="13 14" key="1">
    <citation type="submission" date="2022-10" db="EMBL/GenBank/DDBJ databases">
        <title>paucibacter sp. hw8 Genome sequencing.</title>
        <authorList>
            <person name="Park S."/>
        </authorList>
    </citation>
    <scope>NUCLEOTIDE SEQUENCE [LARGE SCALE GENOMIC DNA]</scope>
    <source>
        <strain evidence="14">hw8</strain>
    </source>
</reference>
<keyword evidence="6 11" id="KW-0732">Signal</keyword>
<comment type="caution">
    <text evidence="13">The sequence shown here is derived from an EMBL/GenBank/DDBJ whole genome shotgun (WGS) entry which is preliminary data.</text>
</comment>
<proteinExistence type="predicted"/>
<dbReference type="CDD" id="cd00342">
    <property type="entry name" value="gram_neg_porins"/>
    <property type="match status" value="1"/>
</dbReference>
<evidence type="ECO:0000256" key="10">
    <source>
        <dbReference type="ARBA" id="ARBA00023237"/>
    </source>
</evidence>
<feature type="signal peptide" evidence="11">
    <location>
        <begin position="1"/>
        <end position="26"/>
    </location>
</feature>
<evidence type="ECO:0000256" key="7">
    <source>
        <dbReference type="ARBA" id="ARBA00023065"/>
    </source>
</evidence>
<comment type="subunit">
    <text evidence="2">Homotrimer.</text>
</comment>
<dbReference type="PANTHER" id="PTHR34501:SF9">
    <property type="entry name" value="MAJOR OUTER MEMBRANE PROTEIN P.IA"/>
    <property type="match status" value="1"/>
</dbReference>
<dbReference type="Proteomes" id="UP001219862">
    <property type="component" value="Unassembled WGS sequence"/>
</dbReference>
<name>A0ABT5KQQ7_9BURK</name>
<keyword evidence="5" id="KW-0812">Transmembrane</keyword>